<dbReference type="Gene3D" id="2.60.40.1080">
    <property type="match status" value="1"/>
</dbReference>
<dbReference type="Pfam" id="PF08306">
    <property type="entry name" value="Glyco_hydro_98M"/>
    <property type="match status" value="1"/>
</dbReference>
<evidence type="ECO:0000256" key="1">
    <source>
        <dbReference type="SAM" id="SignalP"/>
    </source>
</evidence>
<name>A0ABT6RG61_9BACT</name>
<dbReference type="Proteomes" id="UP001226434">
    <property type="component" value="Unassembled WGS sequence"/>
</dbReference>
<gene>
    <name evidence="4" type="ORF">QJ048_13825</name>
</gene>
<feature type="domain" description="CBM6" evidence="3">
    <location>
        <begin position="603"/>
        <end position="733"/>
    </location>
</feature>
<feature type="chain" id="PRO_5045722619" evidence="1">
    <location>
        <begin position="21"/>
        <end position="2428"/>
    </location>
</feature>
<evidence type="ECO:0000259" key="3">
    <source>
        <dbReference type="PROSITE" id="PS51175"/>
    </source>
</evidence>
<evidence type="ECO:0000313" key="4">
    <source>
        <dbReference type="EMBL" id="MDI3320864.1"/>
    </source>
</evidence>
<feature type="domain" description="CBM3" evidence="2">
    <location>
        <begin position="2175"/>
        <end position="2328"/>
    </location>
</feature>
<sequence>MKKIFTTFLLFAIVQFCTLAQSSNVLLRRPVSSSSPMYLMHIDTWNYPDPQKIIDLIPADVKPYVVMNISLSISHDSTGRFNIAEYGYETVKSWLRVCAENRMWATVQVASGGMTQAQFSEKDLTVYEDLYKTYPNLLGFNYAEQFWGYDAANDPISVAWNDRITHFADLLKLSNKYGGFVIASWCGNQYSPNINPIGMLKRNPAFASACQQYTKNFILCEKYTQNGYQYDMESICLGAYLSGFSGNYGIRYDDTGWTDSTGTHTSGSFTMGTAATPILEHAMLTGETVVDGPELIWTQCFEETSPLTTTNGYTARNWHTFPQFDNVSVDLFRKVLDGTVRIPTREELIKRTKVAIINNVNSGPADSIYSSPQSLFQGLYSMDGNYENNKTFFKKSGRYPTIPTVYQLSDATANSFSVKINRSDYNNRWPSLNAKTNELDNLFPLEYSGDIYAGRHENGWVVYNPYKTVRTANGRIPFKYNTADSMELVLSQYTAGVIKETSNQLKIYLNNYDNKINPVLKTDVIKIYGSTSQPTWSYTDRANHQASSLSGNWSGSVFTLTIMHNGPLDIAINCSGTAIGRLTTYTPATLAAPDRPAAYAGSRQYEAEIFDYKNISGIVKNGYSGSIRNYTGQGYLQLGTSASAAVRKTVNVLQPGAYLLQTKYSVTGDDITNLDLYVNDVKVATPTFTQTSTASDWKINAQAVVLRTGVNTLELRAKASASVSMNIDNFVLSAGSVDMYHFNSDTATTVATNPAALVTTLKAGTAGVVSYTDALGNRSNALKAYSNGIVNGTGVIDLDLFAAASNYSITWKEFASTAGGKKAVLLRGSGSSSYATGMKQGYLFVTENNGDNTVSLRPYIVSSAGINAQANYTSSFTVTANSPTWYRATAFGNTLKFECSKDSISWEGGKTATFTDNTYGSGTSQLLWGFGANNFSWAMDNITYDAPKLSANIGSLEGFSYAEGKGPSSSQRFIISGQSLKSNVIITAPSGYEISLSDTSVYKGTFSLSPVNDSLPAAAVYVRLKSGLSSGIFKAAVTATDGENVVNISVSGSVTLQKIYSFTDDVAGIAPTDPPAANITTGTSNGATAGVVSRTDLSGTSNYLKAYSGGARNATGALNLDLFPTDASNYSVSWKQVLEAPAAGKEYKNGVLLRGTNPAGTATTGYVQGLKQGYVFIVYNSGVSSPQFRIYRSTAATSLTMLVNASAGAAPVANKPMWYRATATGTNPVTLKLEYSTDSLTWSTGAQTSDAATPTYTSGSTQFVWGLAAASYDFYIDNITMNAAPQAADITVSDAVLSGFASTEGSGPSASKSFTVSGAKLTDSLLIIAPATFEVSKQATSGYANTLALSPTGGNLDFTTVNVRMKQGLSAADYGGNLTFSYASQPSGFDKVITLKGSVVKPNLVATTSAAINDLGYVLPGGNAAVRSFFVSGSRLAQNVVVTAPANFEISLAEGAGYTSAIGLTPTDSVLATTTVYVRMTAGLVAGIYTGTINLSSLGADNKSLDVSGNIASNAFVSTSATAITGLGYSTFAANNSAAVSFIAWGHPLAGDITITAPANFEISRTASDNFDASVTLGNNNGTVDSTIIFVRLKTGLAENKYQGTMVISSVKATDKTITVAGIVTSNRIYSFSQDIASSIAQNPPAANITIGTANGATAGIASYTDAQGASSNRFRAYTGGTRNGTGVANLNLFPTDATDYSVTWKQNIGTSGIDYKAGCLLRGTGTEGTATTGYVQGMKNGYVFIAYNAGSSRTEFRIYRSTSATSLNTLVNTAVSTLIPAVGQNIWYRASAKGNAPVNLKFEYSTDSINWNIGSIATDAAADAFATGSTQLVWGLSSPGFNFYMDNITYRSLVPVPQTLVMDTIPIKTAGDTAFQLHATASSGRPVAFTSSDTTTARIAGDWVQILKKGTVTITANQPGDDVLLPAADTKILSIQGKLQHILFDSISPKLIGDTAFPLTATASSGLPVIYSITNTGIATIDNGYVTMLTPGTDTIIAIQPGNNQYDADTASRVMVVNSLHIALQYSDGDGGNGSNNVIKPYFKIVNNGASPVALQQLTVRYWFTPENFTGTINSWVDYAQMGNSKVAMQYVPASPARQGGYGYMQYSFLPSAGNVTASGNTGVIQTRFANGDWSVFSEADDYSYVPAAPYASNDKITIYRNGVLVWGTEPPIAEQLLIVKAYTQSKSGAKNTIGSTLQLNNEGNQPIAYSDLKVRYWFTRESSSLLNYWIDYAKIGNDKVSAKFVTVPSTTDSADTYIEFSFASSLGSLYPKAGSGDINYRIAKQDWSAFDQRNDYSYRLPSVALSENTRVTVYNGTNLIYGTEPATGLLSSQSIRLMQHTTPVITATSVYPNPAKRTFNIVPASGVDTRHGIVVKITNLSGQVVYIENIREYASGPIQVNLIKDLPPGMYFVSINNEQPLRLMIE</sequence>
<dbReference type="InterPro" id="IPR036966">
    <property type="entry name" value="CBM3_sf"/>
</dbReference>
<dbReference type="Pfam" id="PF00942">
    <property type="entry name" value="CBM_3"/>
    <property type="match status" value="2"/>
</dbReference>
<dbReference type="Pfam" id="PF08307">
    <property type="entry name" value="Glyco_hydro_98C"/>
    <property type="match status" value="1"/>
</dbReference>
<dbReference type="Gene3D" id="2.60.120.260">
    <property type="entry name" value="Galactose-binding domain-like"/>
    <property type="match status" value="1"/>
</dbReference>
<dbReference type="NCBIfam" id="TIGR04183">
    <property type="entry name" value="Por_Secre_tail"/>
    <property type="match status" value="1"/>
</dbReference>
<organism evidence="4 5">
    <name type="scientific">Pinibacter soli</name>
    <dbReference type="NCBI Taxonomy" id="3044211"/>
    <lineage>
        <taxon>Bacteria</taxon>
        <taxon>Pseudomonadati</taxon>
        <taxon>Bacteroidota</taxon>
        <taxon>Chitinophagia</taxon>
        <taxon>Chitinophagales</taxon>
        <taxon>Chitinophagaceae</taxon>
        <taxon>Pinibacter</taxon>
    </lineage>
</organism>
<dbReference type="Pfam" id="PF18962">
    <property type="entry name" value="Por_Secre_tail"/>
    <property type="match status" value="1"/>
</dbReference>
<evidence type="ECO:0000313" key="5">
    <source>
        <dbReference type="Proteomes" id="UP001226434"/>
    </source>
</evidence>
<proteinExistence type="predicted"/>
<dbReference type="InterPro" id="IPR001956">
    <property type="entry name" value="CBM3"/>
</dbReference>
<dbReference type="InterPro" id="IPR011071">
    <property type="entry name" value="Lyase_8-like_C"/>
</dbReference>
<dbReference type="InterPro" id="IPR008979">
    <property type="entry name" value="Galactose-bd-like_sf"/>
</dbReference>
<protein>
    <submittedName>
        <fullName evidence="4">Glycoside hydrolase family 98 domain-containing protein</fullName>
    </submittedName>
</protein>
<dbReference type="PROSITE" id="PS51172">
    <property type="entry name" value="CBM3"/>
    <property type="match status" value="2"/>
</dbReference>
<accession>A0ABT6RG61</accession>
<dbReference type="SMART" id="SM01067">
    <property type="entry name" value="CBM_3"/>
    <property type="match status" value="2"/>
</dbReference>
<dbReference type="EMBL" id="JASBRG010000007">
    <property type="protein sequence ID" value="MDI3320864.1"/>
    <property type="molecule type" value="Genomic_DNA"/>
</dbReference>
<dbReference type="InterPro" id="IPR026444">
    <property type="entry name" value="Secre_tail"/>
</dbReference>
<keyword evidence="5" id="KW-1185">Reference proteome</keyword>
<dbReference type="Gene3D" id="2.60.40.710">
    <property type="entry name" value="Endoglucanase-like"/>
    <property type="match status" value="2"/>
</dbReference>
<comment type="caution">
    <text evidence="4">The sequence shown here is derived from an EMBL/GenBank/DDBJ whole genome shotgun (WGS) entry which is preliminary data.</text>
</comment>
<dbReference type="InterPro" id="IPR013190">
    <property type="entry name" value="GH98_C"/>
</dbReference>
<feature type="signal peptide" evidence="1">
    <location>
        <begin position="1"/>
        <end position="20"/>
    </location>
</feature>
<evidence type="ECO:0000259" key="2">
    <source>
        <dbReference type="PROSITE" id="PS51172"/>
    </source>
</evidence>
<dbReference type="InterPro" id="IPR013191">
    <property type="entry name" value="GH98_central"/>
</dbReference>
<dbReference type="Gene3D" id="3.20.20.80">
    <property type="entry name" value="Glycosidases"/>
    <property type="match status" value="1"/>
</dbReference>
<dbReference type="PROSITE" id="PS51175">
    <property type="entry name" value="CBM6"/>
    <property type="match status" value="1"/>
</dbReference>
<dbReference type="Gene3D" id="2.60.220.10">
    <property type="entry name" value="Polysaccharide lyase family 8-like, C-terminal"/>
    <property type="match status" value="1"/>
</dbReference>
<dbReference type="GO" id="GO:0016787">
    <property type="term" value="F:hydrolase activity"/>
    <property type="evidence" value="ECO:0007669"/>
    <property type="project" value="UniProtKB-KW"/>
</dbReference>
<dbReference type="SUPFAM" id="SSF49384">
    <property type="entry name" value="Carbohydrate-binding domain"/>
    <property type="match status" value="2"/>
</dbReference>
<dbReference type="RefSeq" id="WP_282334967.1">
    <property type="nucleotide sequence ID" value="NZ_JASBRG010000007.1"/>
</dbReference>
<dbReference type="InterPro" id="IPR005084">
    <property type="entry name" value="CBM6"/>
</dbReference>
<feature type="domain" description="CBM3" evidence="2">
    <location>
        <begin position="2020"/>
        <end position="2173"/>
    </location>
</feature>
<dbReference type="InterPro" id="IPR008965">
    <property type="entry name" value="CBM2/CBM3_carb-bd_dom_sf"/>
</dbReference>
<keyword evidence="1" id="KW-0732">Signal</keyword>
<keyword evidence="4" id="KW-0378">Hydrolase</keyword>
<reference evidence="4 5" key="1">
    <citation type="submission" date="2023-05" db="EMBL/GenBank/DDBJ databases">
        <title>Genome sequence of Pinibacter sp. MAH-24.</title>
        <authorList>
            <person name="Huq M.A."/>
        </authorList>
    </citation>
    <scope>NUCLEOTIDE SEQUENCE [LARGE SCALE GENOMIC DNA]</scope>
    <source>
        <strain evidence="4 5">MAH-24</strain>
    </source>
</reference>
<dbReference type="SUPFAM" id="SSF49785">
    <property type="entry name" value="Galactose-binding domain-like"/>
    <property type="match status" value="1"/>
</dbReference>